<organism evidence="2 3">
    <name type="scientific">Goodea atripinnis</name>
    <dbReference type="NCBI Taxonomy" id="208336"/>
    <lineage>
        <taxon>Eukaryota</taxon>
        <taxon>Metazoa</taxon>
        <taxon>Chordata</taxon>
        <taxon>Craniata</taxon>
        <taxon>Vertebrata</taxon>
        <taxon>Euteleostomi</taxon>
        <taxon>Actinopterygii</taxon>
        <taxon>Neopterygii</taxon>
        <taxon>Teleostei</taxon>
        <taxon>Neoteleostei</taxon>
        <taxon>Acanthomorphata</taxon>
        <taxon>Ovalentaria</taxon>
        <taxon>Atherinomorphae</taxon>
        <taxon>Cyprinodontiformes</taxon>
        <taxon>Goodeidae</taxon>
        <taxon>Goodea</taxon>
    </lineage>
</organism>
<comment type="caution">
    <text evidence="2">The sequence shown here is derived from an EMBL/GenBank/DDBJ whole genome shotgun (WGS) entry which is preliminary data.</text>
</comment>
<evidence type="ECO:0000313" key="3">
    <source>
        <dbReference type="Proteomes" id="UP001476798"/>
    </source>
</evidence>
<sequence>MYSETGDYGNTRVTGEILLNISYSYKTGALNVLVKKCYNLATGDERRQRTDAHSQLETRTLQVSVWHHDRFGYNSFLGEVELTFDSWEFDSQIEEWYALQPRVESNIDSTMQYKGELTVVLKYIPAEKNLMLPLDQGQGMFITEVNSALNR</sequence>
<reference evidence="2 3" key="1">
    <citation type="submission" date="2021-06" db="EMBL/GenBank/DDBJ databases">
        <authorList>
            <person name="Palmer J.M."/>
        </authorList>
    </citation>
    <scope>NUCLEOTIDE SEQUENCE [LARGE SCALE GENOMIC DNA]</scope>
    <source>
        <strain evidence="2 3">GA_2019</strain>
        <tissue evidence="2">Muscle</tissue>
    </source>
</reference>
<dbReference type="Proteomes" id="UP001476798">
    <property type="component" value="Unassembled WGS sequence"/>
</dbReference>
<gene>
    <name evidence="2" type="ORF">GOODEAATRI_013696</name>
</gene>
<dbReference type="PANTHER" id="PTHR45716">
    <property type="entry name" value="BITESIZE, ISOFORM I"/>
    <property type="match status" value="1"/>
</dbReference>
<accession>A0ABV0P3W1</accession>
<name>A0ABV0P3W1_9TELE</name>
<keyword evidence="3" id="KW-1185">Reference proteome</keyword>
<dbReference type="Gene3D" id="2.60.40.150">
    <property type="entry name" value="C2 domain"/>
    <property type="match status" value="1"/>
</dbReference>
<dbReference type="EMBL" id="JAHRIO010060903">
    <property type="protein sequence ID" value="MEQ2178404.1"/>
    <property type="molecule type" value="Genomic_DNA"/>
</dbReference>
<evidence type="ECO:0000259" key="1">
    <source>
        <dbReference type="Pfam" id="PF00168"/>
    </source>
</evidence>
<evidence type="ECO:0000313" key="2">
    <source>
        <dbReference type="EMBL" id="MEQ2178404.1"/>
    </source>
</evidence>
<dbReference type="InterPro" id="IPR000008">
    <property type="entry name" value="C2_dom"/>
</dbReference>
<dbReference type="SUPFAM" id="SSF49562">
    <property type="entry name" value="C2 domain (Calcium/lipid-binding domain, CaLB)"/>
    <property type="match status" value="1"/>
</dbReference>
<feature type="domain" description="C2" evidence="1">
    <location>
        <begin position="56"/>
        <end position="99"/>
    </location>
</feature>
<proteinExistence type="predicted"/>
<dbReference type="InterPro" id="IPR035892">
    <property type="entry name" value="C2_domain_sf"/>
</dbReference>
<protein>
    <recommendedName>
        <fullName evidence="1">C2 domain-containing protein</fullName>
    </recommendedName>
</protein>
<dbReference type="Pfam" id="PF00168">
    <property type="entry name" value="C2"/>
    <property type="match status" value="1"/>
</dbReference>
<dbReference type="PANTHER" id="PTHR45716:SF6">
    <property type="entry name" value="SYNAPTOTAGMIN-LIKE PROTEIN 5"/>
    <property type="match status" value="1"/>
</dbReference>